<name>A0A1F2PD16_9FIRM</name>
<accession>A0A1F2PD16</accession>
<dbReference type="EMBL" id="LKEU01000051">
    <property type="protein sequence ID" value="OFV68914.1"/>
    <property type="molecule type" value="Genomic_DNA"/>
</dbReference>
<reference evidence="2 3" key="1">
    <citation type="submission" date="2015-09" db="EMBL/GenBank/DDBJ databases">
        <title>Genome sequence of Acetobacterium wieringae DSM 1911.</title>
        <authorList>
            <person name="Poehlein A."/>
            <person name="Bengelsdorf F.R."/>
            <person name="Schiel-Bengelsdorf B."/>
            <person name="Duerre P."/>
            <person name="Daniel R."/>
        </authorList>
    </citation>
    <scope>NUCLEOTIDE SEQUENCE [LARGE SCALE GENOMIC DNA]</scope>
    <source>
        <strain evidence="2 3">DSM 1911</strain>
    </source>
</reference>
<gene>
    <name evidence="2" type="ORF">ACWI_36050</name>
</gene>
<protein>
    <submittedName>
        <fullName evidence="2">Uncharacterized protein</fullName>
    </submittedName>
</protein>
<keyword evidence="1" id="KW-0812">Transmembrane</keyword>
<dbReference type="RefSeq" id="WP_070372834.1">
    <property type="nucleotide sequence ID" value="NZ_LKEU01000051.1"/>
</dbReference>
<evidence type="ECO:0000256" key="1">
    <source>
        <dbReference type="SAM" id="Phobius"/>
    </source>
</evidence>
<evidence type="ECO:0000313" key="2">
    <source>
        <dbReference type="EMBL" id="OFV68914.1"/>
    </source>
</evidence>
<sequence length="59" mass="7196">MEENRKSSKYVEEYWENVARNFEIANQKAEEDKKRFLFFFRAYLVCNCFLIASILFNVC</sequence>
<proteinExistence type="predicted"/>
<dbReference type="AlphaFoldDB" id="A0A1F2PD16"/>
<keyword evidence="1" id="KW-1133">Transmembrane helix</keyword>
<feature type="transmembrane region" description="Helical" evidence="1">
    <location>
        <begin position="36"/>
        <end position="56"/>
    </location>
</feature>
<comment type="caution">
    <text evidence="2">The sequence shown here is derived from an EMBL/GenBank/DDBJ whole genome shotgun (WGS) entry which is preliminary data.</text>
</comment>
<evidence type="ECO:0000313" key="3">
    <source>
        <dbReference type="Proteomes" id="UP000176244"/>
    </source>
</evidence>
<organism evidence="2 3">
    <name type="scientific">Acetobacterium wieringae</name>
    <dbReference type="NCBI Taxonomy" id="52694"/>
    <lineage>
        <taxon>Bacteria</taxon>
        <taxon>Bacillati</taxon>
        <taxon>Bacillota</taxon>
        <taxon>Clostridia</taxon>
        <taxon>Eubacteriales</taxon>
        <taxon>Eubacteriaceae</taxon>
        <taxon>Acetobacterium</taxon>
    </lineage>
</organism>
<dbReference type="Proteomes" id="UP000176244">
    <property type="component" value="Unassembled WGS sequence"/>
</dbReference>
<keyword evidence="1" id="KW-0472">Membrane</keyword>